<evidence type="ECO:0008006" key="4">
    <source>
        <dbReference type="Google" id="ProtNLM"/>
    </source>
</evidence>
<feature type="chain" id="PRO_5046573358" description="DUF1318 domain-containing protein" evidence="1">
    <location>
        <begin position="23"/>
        <end position="118"/>
    </location>
</feature>
<keyword evidence="3" id="KW-1185">Reference proteome</keyword>
<evidence type="ECO:0000313" key="3">
    <source>
        <dbReference type="Proteomes" id="UP001061361"/>
    </source>
</evidence>
<keyword evidence="1" id="KW-0732">Signal</keyword>
<feature type="signal peptide" evidence="1">
    <location>
        <begin position="1"/>
        <end position="22"/>
    </location>
</feature>
<reference evidence="2" key="1">
    <citation type="submission" date="2022-08" db="EMBL/GenBank/DDBJ databases">
        <title>Genome Sequence of the sulphate-reducing bacterium, Pseudodesulfovibrio portus JCM14722.</title>
        <authorList>
            <person name="Kondo R."/>
            <person name="Kataoka T."/>
        </authorList>
    </citation>
    <scope>NUCLEOTIDE SEQUENCE</scope>
    <source>
        <strain evidence="2">JCM 14722</strain>
    </source>
</reference>
<dbReference type="Proteomes" id="UP001061361">
    <property type="component" value="Chromosome"/>
</dbReference>
<sequence>MRNKILILVTVAACLLATAAFADSIKDRMADRAPAIVALKDQGLVGENNQGFLEIRSPQAQSDLVAAENKDRAAVYQAIAKKIGTTPDLVGQRRAGKLAEMAHPGNWLQAPDGSWYQK</sequence>
<dbReference type="Pfam" id="PF07027">
    <property type="entry name" value="DUF1318"/>
    <property type="match status" value="1"/>
</dbReference>
<name>A0ABN6RXP8_9BACT</name>
<evidence type="ECO:0000313" key="2">
    <source>
        <dbReference type="EMBL" id="BDQ34802.1"/>
    </source>
</evidence>
<protein>
    <recommendedName>
        <fullName evidence="4">DUF1318 domain-containing protein</fullName>
    </recommendedName>
</protein>
<dbReference type="EMBL" id="AP026708">
    <property type="protein sequence ID" value="BDQ34802.1"/>
    <property type="molecule type" value="Genomic_DNA"/>
</dbReference>
<accession>A0ABN6RXP8</accession>
<dbReference type="RefSeq" id="WP_264981694.1">
    <property type="nucleotide sequence ID" value="NZ_AP026708.1"/>
</dbReference>
<evidence type="ECO:0000256" key="1">
    <source>
        <dbReference type="SAM" id="SignalP"/>
    </source>
</evidence>
<gene>
    <name evidence="2" type="ORF">JCM14722_23440</name>
</gene>
<dbReference type="InterPro" id="IPR008309">
    <property type="entry name" value="YdbL"/>
</dbReference>
<organism evidence="2 3">
    <name type="scientific">Pseudodesulfovibrio portus</name>
    <dbReference type="NCBI Taxonomy" id="231439"/>
    <lineage>
        <taxon>Bacteria</taxon>
        <taxon>Pseudomonadati</taxon>
        <taxon>Thermodesulfobacteriota</taxon>
        <taxon>Desulfovibrionia</taxon>
        <taxon>Desulfovibrionales</taxon>
        <taxon>Desulfovibrionaceae</taxon>
    </lineage>
</organism>
<proteinExistence type="predicted"/>